<sequence>MEEREKSGHRKRGLSVLQFLIFLLLATGCSSTFIVTKNGKGYYFGSTSEQLYKLMCASGDLLAILNDTGLSSGAKDALYRHNCVPAERSKERVREIYTALSPDQRRELRLAFQKHGYDINYLEC</sequence>
<accession>A0A953JC20</accession>
<proteinExistence type="predicted"/>
<dbReference type="Proteomes" id="UP000705867">
    <property type="component" value="Unassembled WGS sequence"/>
</dbReference>
<dbReference type="PROSITE" id="PS51257">
    <property type="entry name" value="PROKAR_LIPOPROTEIN"/>
    <property type="match status" value="1"/>
</dbReference>
<dbReference type="EMBL" id="JAIOIV010000051">
    <property type="protein sequence ID" value="MBZ0155875.1"/>
    <property type="molecule type" value="Genomic_DNA"/>
</dbReference>
<protein>
    <submittedName>
        <fullName evidence="1">DUF3106 domain-containing protein</fullName>
    </submittedName>
</protein>
<organism evidence="1 2">
    <name type="scientific">Candidatus Nitrobium versatile</name>
    <dbReference type="NCBI Taxonomy" id="2884831"/>
    <lineage>
        <taxon>Bacteria</taxon>
        <taxon>Pseudomonadati</taxon>
        <taxon>Nitrospirota</taxon>
        <taxon>Nitrospiria</taxon>
        <taxon>Nitrospirales</taxon>
        <taxon>Nitrospiraceae</taxon>
        <taxon>Candidatus Nitrobium</taxon>
    </lineage>
</organism>
<evidence type="ECO:0000313" key="1">
    <source>
        <dbReference type="EMBL" id="MBZ0155875.1"/>
    </source>
</evidence>
<gene>
    <name evidence="1" type="ORF">K8I29_06625</name>
</gene>
<comment type="caution">
    <text evidence="1">The sequence shown here is derived from an EMBL/GenBank/DDBJ whole genome shotgun (WGS) entry which is preliminary data.</text>
</comment>
<reference evidence="1" key="2">
    <citation type="submission" date="2021-08" db="EMBL/GenBank/DDBJ databases">
        <authorList>
            <person name="Dalcin Martins P."/>
        </authorList>
    </citation>
    <scope>NUCLEOTIDE SEQUENCE</scope>
    <source>
        <strain evidence="1">MAG_39</strain>
    </source>
</reference>
<dbReference type="AlphaFoldDB" id="A0A953JC20"/>
<evidence type="ECO:0000313" key="2">
    <source>
        <dbReference type="Proteomes" id="UP000705867"/>
    </source>
</evidence>
<reference evidence="1" key="1">
    <citation type="journal article" date="2021" name="bioRxiv">
        <title>Unraveling nitrogen, sulfur and carbon metabolic pathways and microbial community transcriptional responses to substrate deprivation and toxicity stresses in a bioreactor mimicking anoxic brackish coastal sediment conditions.</title>
        <authorList>
            <person name="Martins P.D."/>
            <person name="Echeveste M.J."/>
            <person name="Arshad A."/>
            <person name="Kurth J."/>
            <person name="Ouboter H."/>
            <person name="Jetten M.S.M."/>
            <person name="Welte C.U."/>
        </authorList>
    </citation>
    <scope>NUCLEOTIDE SEQUENCE</scope>
    <source>
        <strain evidence="1">MAG_39</strain>
    </source>
</reference>
<name>A0A953JC20_9BACT</name>